<evidence type="ECO:0000313" key="2">
    <source>
        <dbReference type="EMBL" id="EGW30706.1"/>
    </source>
</evidence>
<dbReference type="AlphaFoldDB" id="G3ASM0"/>
<name>G3ASM0_SPAPN</name>
<proteinExistence type="predicted"/>
<keyword evidence="1" id="KW-1133">Transmembrane helix</keyword>
<keyword evidence="1" id="KW-0472">Membrane</keyword>
<evidence type="ECO:0000256" key="1">
    <source>
        <dbReference type="SAM" id="Phobius"/>
    </source>
</evidence>
<keyword evidence="3" id="KW-1185">Reference proteome</keyword>
<dbReference type="EMBL" id="GL996504">
    <property type="protein sequence ID" value="EGW30706.1"/>
    <property type="molecule type" value="Genomic_DNA"/>
</dbReference>
<dbReference type="Proteomes" id="UP000000709">
    <property type="component" value="Unassembled WGS sequence"/>
</dbReference>
<dbReference type="KEGG" id="spaa:SPAPADRAFT_62570"/>
<reference evidence="2 3" key="1">
    <citation type="journal article" date="2011" name="Proc. Natl. Acad. Sci. U.S.A.">
        <title>Comparative genomics of xylose-fermenting fungi for enhanced biofuel production.</title>
        <authorList>
            <person name="Wohlbach D.J."/>
            <person name="Kuo A."/>
            <person name="Sato T.K."/>
            <person name="Potts K.M."/>
            <person name="Salamov A.A."/>
            <person name="LaButti K.M."/>
            <person name="Sun H."/>
            <person name="Clum A."/>
            <person name="Pangilinan J.L."/>
            <person name="Lindquist E.A."/>
            <person name="Lucas S."/>
            <person name="Lapidus A."/>
            <person name="Jin M."/>
            <person name="Gunawan C."/>
            <person name="Balan V."/>
            <person name="Dale B.E."/>
            <person name="Jeffries T.W."/>
            <person name="Zinkel R."/>
            <person name="Barry K.W."/>
            <person name="Grigoriev I.V."/>
            <person name="Gasch A.P."/>
        </authorList>
    </citation>
    <scope>NUCLEOTIDE SEQUENCE [LARGE SCALE GENOMIC DNA]</scope>
    <source>
        <strain evidence="3">NRRL Y-27907 / 11-Y1</strain>
    </source>
</reference>
<dbReference type="RefSeq" id="XP_007376739.1">
    <property type="nucleotide sequence ID" value="XM_007376677.1"/>
</dbReference>
<keyword evidence="1" id="KW-0812">Transmembrane</keyword>
<feature type="non-terminal residue" evidence="2">
    <location>
        <position position="266"/>
    </location>
</feature>
<evidence type="ECO:0000313" key="3">
    <source>
        <dbReference type="Proteomes" id="UP000000709"/>
    </source>
</evidence>
<organism evidence="3">
    <name type="scientific">Spathaspora passalidarum (strain NRRL Y-27907 / 11-Y1)</name>
    <dbReference type="NCBI Taxonomy" id="619300"/>
    <lineage>
        <taxon>Eukaryota</taxon>
        <taxon>Fungi</taxon>
        <taxon>Dikarya</taxon>
        <taxon>Ascomycota</taxon>
        <taxon>Saccharomycotina</taxon>
        <taxon>Pichiomycetes</taxon>
        <taxon>Debaryomycetaceae</taxon>
        <taxon>Spathaspora</taxon>
    </lineage>
</organism>
<feature type="transmembrane region" description="Helical" evidence="1">
    <location>
        <begin position="228"/>
        <end position="251"/>
    </location>
</feature>
<accession>G3ASM0</accession>
<sequence length="266" mass="30727">MDNFLVGENPQARHNPHAPMFPAREVFNEWICIIFAEFAMLTWLTKFNPLFIDPPTSMFSFQQLFYYWQSTVFNLIIRFDSDTLQRMTGLLTQVLGRIFNLHPELEMSVTHSQVRGILRSFNDSRLSYGLDSVIWISDGIIRSNITEVCGSNVGAGLITVFGQELCKISDCDLDYLLVILKNEYQSFLLNLRDNPSSFDLTWMNTYDASKWLESKKVEHIFYCLTYSFHYLVLIIGFVEILELIVGIWGIFSTAKFAFVKKACLGL</sequence>
<dbReference type="InParanoid" id="G3ASM0"/>
<dbReference type="GeneID" id="18874382"/>
<protein>
    <submittedName>
        <fullName evidence="2">Uncharacterized protein</fullName>
    </submittedName>
</protein>
<dbReference type="HOGENOM" id="CLU_1047913_0_0_1"/>
<gene>
    <name evidence="2" type="ORF">SPAPADRAFT_62570</name>
</gene>